<protein>
    <submittedName>
        <fullName evidence="1">Uncharacterized protein</fullName>
    </submittedName>
</protein>
<keyword evidence="2" id="KW-1185">Reference proteome</keyword>
<dbReference type="RefSeq" id="WP_180281150.1">
    <property type="nucleotide sequence ID" value="NZ_JABFDB010000002.1"/>
</dbReference>
<evidence type="ECO:0000313" key="2">
    <source>
        <dbReference type="Proteomes" id="UP000584642"/>
    </source>
</evidence>
<organism evidence="1 2">
    <name type="scientific">Azospirillum oleiclasticum</name>
    <dbReference type="NCBI Taxonomy" id="2735135"/>
    <lineage>
        <taxon>Bacteria</taxon>
        <taxon>Pseudomonadati</taxon>
        <taxon>Pseudomonadota</taxon>
        <taxon>Alphaproteobacteria</taxon>
        <taxon>Rhodospirillales</taxon>
        <taxon>Azospirillaceae</taxon>
        <taxon>Azospirillum</taxon>
    </lineage>
</organism>
<gene>
    <name evidence="1" type="ORF">HND93_06755</name>
</gene>
<evidence type="ECO:0000313" key="1">
    <source>
        <dbReference type="EMBL" id="NYZ19404.1"/>
    </source>
</evidence>
<name>A0ABX2T5B0_9PROT</name>
<sequence length="221" mass="24339">MPGLTAQQLRTALVNDPAGFLASTVIQFDLANGISPNGWQQSTAGSLMIGPTLPSVHRPMRFRSTHRDSFNVEYRNGQNGWATDGDFYHVTPDGGGELLAYFLPWRADSGYSLVIGADAQLFFNAMMDGCSFGWTIGPNGTIRVAHHNIQGDDGLTNNAQMLQSLGMYQNRFMRDDYRHFDGGYGSCSIIGARGNNGWRIYAQVLSGGFGNYRIEQVDRLQ</sequence>
<reference evidence="1 2" key="1">
    <citation type="submission" date="2020-05" db="EMBL/GenBank/DDBJ databases">
        <title>Azospirillum oleiclasticum sp. nov, a nitrogen-fixing and heavy crude oil-emulsifying bacterium isolated from the crude oil of Yumen Oilfield.</title>
        <authorList>
            <person name="Wu D."/>
            <person name="Cai M."/>
            <person name="Zhang X."/>
        </authorList>
    </citation>
    <scope>NUCLEOTIDE SEQUENCE [LARGE SCALE GENOMIC DNA]</scope>
    <source>
        <strain evidence="1 2">ROY-1-1-2</strain>
    </source>
</reference>
<dbReference type="Proteomes" id="UP000584642">
    <property type="component" value="Unassembled WGS sequence"/>
</dbReference>
<comment type="caution">
    <text evidence="1">The sequence shown here is derived from an EMBL/GenBank/DDBJ whole genome shotgun (WGS) entry which is preliminary data.</text>
</comment>
<accession>A0ABX2T5B0</accession>
<dbReference type="EMBL" id="JABFDB010000002">
    <property type="protein sequence ID" value="NYZ19404.1"/>
    <property type="molecule type" value="Genomic_DNA"/>
</dbReference>
<proteinExistence type="predicted"/>